<comment type="caution">
    <text evidence="1">The sequence shown here is derived from an EMBL/GenBank/DDBJ whole genome shotgun (WGS) entry which is preliminary data.</text>
</comment>
<evidence type="ECO:0000313" key="1">
    <source>
        <dbReference type="EMBL" id="KAI4318446.1"/>
    </source>
</evidence>
<proteinExistence type="predicted"/>
<dbReference type="EMBL" id="CM042889">
    <property type="protein sequence ID" value="KAI4318446.1"/>
    <property type="molecule type" value="Genomic_DNA"/>
</dbReference>
<accession>A0ACB9M4K8</accession>
<evidence type="ECO:0000313" key="2">
    <source>
        <dbReference type="Proteomes" id="UP001057402"/>
    </source>
</evidence>
<dbReference type="Proteomes" id="UP001057402">
    <property type="component" value="Chromosome 10"/>
</dbReference>
<keyword evidence="2" id="KW-1185">Reference proteome</keyword>
<sequence>MAEMAKRKKIGKTTVARRGRDDGGRVEKCEHLCEPIYEEIEAPKFVDLSAPDRYDPDSDRYWFCSRVGCDQKHEEEIDSETIWKNFVLKVMAARSPNIRLRKALSRKPFGVTVKCPQSAPAKPLRSRMSRLALLSSTVSRKIAFEEEGTESAPQRPKMPLNKENRTAATSQALTTLKNRAQVSNECLLKSVRSTKARTNLAKSNKVALKSLAFPSPKKTRRMPGTPELKSSVRSICEGMKNLNLGTPRKNILGYEKKPKPSAGSSKRPAGRLVKSRVYDSCRLQNPKGNTNAEHSGDLKRKKIITNELKERLESGESSDMEVERKFSHGSIEASNGADANKKDVASPETPILTKTEHVDLELCQCPLDASHIPTKLELEDYGNDECTRDEAAPCKVQRGQGDENEAFDTDDKENTVAPNCCREQKDENNSDSIKKPLQHQKTPKVTQIRSRTLKENNAAAEKEKTQATKQTKPKPTNPKPFRLRTDERGILKEAKLNTAPKETEGVSSNSCVNLPKSRVIVSKVNEKRFARTPEDHAMVKEKKLPQKTDKLCSRDGLAPKMQRKPVFLLQLRLSKDNNRRNKSVTMKQLERPRRALTSKPEATKGSPEADIGKKVPENSSKEGGCASSATKADNLGSCGPRSSSRTRRTPTIPKEPHFHEIHVPKSCTRKVN</sequence>
<gene>
    <name evidence="1" type="ORF">MLD38_032147</name>
</gene>
<protein>
    <submittedName>
        <fullName evidence="1">Uncharacterized protein</fullName>
    </submittedName>
</protein>
<organism evidence="1 2">
    <name type="scientific">Melastoma candidum</name>
    <dbReference type="NCBI Taxonomy" id="119954"/>
    <lineage>
        <taxon>Eukaryota</taxon>
        <taxon>Viridiplantae</taxon>
        <taxon>Streptophyta</taxon>
        <taxon>Embryophyta</taxon>
        <taxon>Tracheophyta</taxon>
        <taxon>Spermatophyta</taxon>
        <taxon>Magnoliopsida</taxon>
        <taxon>eudicotyledons</taxon>
        <taxon>Gunneridae</taxon>
        <taxon>Pentapetalae</taxon>
        <taxon>rosids</taxon>
        <taxon>malvids</taxon>
        <taxon>Myrtales</taxon>
        <taxon>Melastomataceae</taxon>
        <taxon>Melastomatoideae</taxon>
        <taxon>Melastomateae</taxon>
        <taxon>Melastoma</taxon>
    </lineage>
</organism>
<reference evidence="2" key="1">
    <citation type="journal article" date="2023" name="Front. Plant Sci.">
        <title>Chromosomal-level genome assembly of Melastoma candidum provides insights into trichome evolution.</title>
        <authorList>
            <person name="Zhong Y."/>
            <person name="Wu W."/>
            <person name="Sun C."/>
            <person name="Zou P."/>
            <person name="Liu Y."/>
            <person name="Dai S."/>
            <person name="Zhou R."/>
        </authorList>
    </citation>
    <scope>NUCLEOTIDE SEQUENCE [LARGE SCALE GENOMIC DNA]</scope>
</reference>
<name>A0ACB9M4K8_9MYRT</name>